<dbReference type="SUPFAM" id="SSF81382">
    <property type="entry name" value="Skp1 dimerisation domain-like"/>
    <property type="match status" value="1"/>
</dbReference>
<dbReference type="SUPFAM" id="SSF54695">
    <property type="entry name" value="POZ domain"/>
    <property type="match status" value="1"/>
</dbReference>
<sequence>MESQTIRHMIEDGCAESGIPLPNVTSRILAKVIEYCNKHVDASSKSSDDEDLKAWDAEFVKVDQTTLFDLILAANYLNIKSLLDLTCQTVADMIKGKTPEDIRKTFNIKNDFTPEEEEEIRRENQWAFE</sequence>
<dbReference type="EMBL" id="CP097510">
    <property type="protein sequence ID" value="URE41471.1"/>
    <property type="molecule type" value="Genomic_DNA"/>
</dbReference>
<evidence type="ECO:0000259" key="8">
    <source>
        <dbReference type="Pfam" id="PF01466"/>
    </source>
</evidence>
<dbReference type="GO" id="GO:0016567">
    <property type="term" value="P:protein ubiquitination"/>
    <property type="evidence" value="ECO:0007669"/>
    <property type="project" value="UniProtKB-UniRule"/>
</dbReference>
<evidence type="ECO:0000256" key="4">
    <source>
        <dbReference type="ARBA" id="ARBA00022786"/>
    </source>
</evidence>
<dbReference type="Proteomes" id="UP001055439">
    <property type="component" value="Chromosome 8"/>
</dbReference>
<dbReference type="InterPro" id="IPR001232">
    <property type="entry name" value="SKP1-like"/>
</dbReference>
<keyword evidence="4 7" id="KW-0833">Ubl conjugation pathway</keyword>
<dbReference type="Pfam" id="PF01466">
    <property type="entry name" value="Skp1"/>
    <property type="match status" value="1"/>
</dbReference>
<dbReference type="PIRSF" id="PIRSF028729">
    <property type="entry name" value="E3_ubiquit_lig_SCF_Skp"/>
    <property type="match status" value="1"/>
</dbReference>
<dbReference type="GO" id="GO:0009867">
    <property type="term" value="P:jasmonic acid mediated signaling pathway"/>
    <property type="evidence" value="ECO:0007669"/>
    <property type="project" value="UniProtKB-ARBA"/>
</dbReference>
<name>A0A9E7HVZ7_9LILI</name>
<protein>
    <recommendedName>
        <fullName evidence="7">SKP1-like protein</fullName>
    </recommendedName>
</protein>
<evidence type="ECO:0000313" key="10">
    <source>
        <dbReference type="EMBL" id="URE41471.1"/>
    </source>
</evidence>
<accession>A0A9E7HVZ7</accession>
<comment type="similarity">
    <text evidence="3 7">Belongs to the SKP1 family.</text>
</comment>
<comment type="subcellular location">
    <subcellularLocation>
        <location evidence="1">Nucleus</location>
    </subcellularLocation>
</comment>
<comment type="pathway">
    <text evidence="2 7">Protein modification; protein ubiquitination.</text>
</comment>
<dbReference type="CDD" id="cd18322">
    <property type="entry name" value="BTB_POZ_SKP1"/>
    <property type="match status" value="1"/>
</dbReference>
<feature type="domain" description="SKP1 component dimerisation" evidence="8">
    <location>
        <begin position="80"/>
        <end position="127"/>
    </location>
</feature>
<evidence type="ECO:0000313" key="11">
    <source>
        <dbReference type="Proteomes" id="UP001055439"/>
    </source>
</evidence>
<dbReference type="Gene3D" id="3.30.710.10">
    <property type="entry name" value="Potassium Channel Kv1.1, Chain A"/>
    <property type="match status" value="1"/>
</dbReference>
<organism evidence="10 11">
    <name type="scientific">Musa troglodytarum</name>
    <name type="common">fe'i banana</name>
    <dbReference type="NCBI Taxonomy" id="320322"/>
    <lineage>
        <taxon>Eukaryota</taxon>
        <taxon>Viridiplantae</taxon>
        <taxon>Streptophyta</taxon>
        <taxon>Embryophyta</taxon>
        <taxon>Tracheophyta</taxon>
        <taxon>Spermatophyta</taxon>
        <taxon>Magnoliopsida</taxon>
        <taxon>Liliopsida</taxon>
        <taxon>Zingiberales</taxon>
        <taxon>Musaceae</taxon>
        <taxon>Musa</taxon>
    </lineage>
</organism>
<dbReference type="Pfam" id="PF03931">
    <property type="entry name" value="Skp1_POZ"/>
    <property type="match status" value="1"/>
</dbReference>
<dbReference type="FunFam" id="3.30.710.10:FF:000170">
    <property type="entry name" value="SKP1-like protein 5"/>
    <property type="match status" value="1"/>
</dbReference>
<dbReference type="GO" id="GO:0005634">
    <property type="term" value="C:nucleus"/>
    <property type="evidence" value="ECO:0007669"/>
    <property type="project" value="UniProtKB-SubCell"/>
</dbReference>
<evidence type="ECO:0000256" key="6">
    <source>
        <dbReference type="ARBA" id="ARBA00054396"/>
    </source>
</evidence>
<dbReference type="InterPro" id="IPR016897">
    <property type="entry name" value="SKP1"/>
</dbReference>
<dbReference type="OrthoDB" id="1903179at2759"/>
<dbReference type="AlphaFoldDB" id="A0A9E7HVZ7"/>
<keyword evidence="11" id="KW-1185">Reference proteome</keyword>
<keyword evidence="5" id="KW-0539">Nucleus</keyword>
<evidence type="ECO:0000256" key="7">
    <source>
        <dbReference type="PIRNR" id="PIRNR028729"/>
    </source>
</evidence>
<gene>
    <name evidence="10" type="ORF">MUK42_35083</name>
</gene>
<evidence type="ECO:0000256" key="5">
    <source>
        <dbReference type="ARBA" id="ARBA00023242"/>
    </source>
</evidence>
<evidence type="ECO:0000256" key="1">
    <source>
        <dbReference type="ARBA" id="ARBA00004123"/>
    </source>
</evidence>
<feature type="domain" description="SKP1 component POZ" evidence="9">
    <location>
        <begin position="1"/>
        <end position="40"/>
    </location>
</feature>
<proteinExistence type="inferred from homology"/>
<dbReference type="InterPro" id="IPR016073">
    <property type="entry name" value="Skp1_comp_POZ"/>
</dbReference>
<dbReference type="InterPro" id="IPR036296">
    <property type="entry name" value="SKP1-like_dim_sf"/>
</dbReference>
<reference evidence="10" key="1">
    <citation type="submission" date="2022-05" db="EMBL/GenBank/DDBJ databases">
        <title>The Musa troglodytarum L. genome provides insights into the mechanism of non-climacteric behaviour and enrichment of carotenoids.</title>
        <authorList>
            <person name="Wang J."/>
        </authorList>
    </citation>
    <scope>NUCLEOTIDE SEQUENCE</scope>
    <source>
        <tissue evidence="10">Leaf</tissue>
    </source>
</reference>
<evidence type="ECO:0000256" key="3">
    <source>
        <dbReference type="ARBA" id="ARBA00009993"/>
    </source>
</evidence>
<dbReference type="InterPro" id="IPR011333">
    <property type="entry name" value="SKP1/BTB/POZ_sf"/>
</dbReference>
<comment type="function">
    <text evidence="6 7">Involved in ubiquitination and subsequent proteasomal degradation of target proteins. Together with CUL1, RBX1 and a F-box protein, it forms a SCF E3 ubiquitin ligase complex. The functional specificity of this complex depends on the type of F-box protein. In the SCF complex, it serves as an adapter that links the F-box protein to CUL1.</text>
</comment>
<evidence type="ECO:0000256" key="2">
    <source>
        <dbReference type="ARBA" id="ARBA00004906"/>
    </source>
</evidence>
<evidence type="ECO:0000259" key="9">
    <source>
        <dbReference type="Pfam" id="PF03931"/>
    </source>
</evidence>
<dbReference type="GO" id="GO:0006511">
    <property type="term" value="P:ubiquitin-dependent protein catabolic process"/>
    <property type="evidence" value="ECO:0007669"/>
    <property type="project" value="InterPro"/>
</dbReference>
<dbReference type="InterPro" id="IPR016072">
    <property type="entry name" value="Skp1_comp_dimer"/>
</dbReference>
<comment type="subunit">
    <text evidence="7">Part of a SCF (SKP1-cullin-F-box) protein ligase complex.</text>
</comment>
<dbReference type="PANTHER" id="PTHR11165">
    <property type="entry name" value="SKP1"/>
    <property type="match status" value="1"/>
</dbReference>
<dbReference type="SMART" id="SM00512">
    <property type="entry name" value="Skp1"/>
    <property type="match status" value="1"/>
</dbReference>